<reference evidence="2" key="1">
    <citation type="submission" date="2021-07" db="EMBL/GenBank/DDBJ databases">
        <authorList>
            <person name="Catto M.A."/>
            <person name="Jacobson A."/>
            <person name="Kennedy G."/>
            <person name="Labadie P."/>
            <person name="Hunt B.G."/>
            <person name="Srinivasan R."/>
        </authorList>
    </citation>
    <scope>NUCLEOTIDE SEQUENCE</scope>
    <source>
        <strain evidence="2">PL_HMW_Pooled</strain>
        <tissue evidence="2">Head</tissue>
    </source>
</reference>
<evidence type="ECO:0000313" key="2">
    <source>
        <dbReference type="EMBL" id="KAK3915778.1"/>
    </source>
</evidence>
<dbReference type="AlphaFoldDB" id="A0AAE1H6Z6"/>
<accession>A0AAE1H6Z6</accession>
<evidence type="ECO:0000256" key="1">
    <source>
        <dbReference type="SAM" id="Phobius"/>
    </source>
</evidence>
<dbReference type="EMBL" id="JAHWGI010000462">
    <property type="protein sequence ID" value="KAK3915778.1"/>
    <property type="molecule type" value="Genomic_DNA"/>
</dbReference>
<comment type="caution">
    <text evidence="2">The sequence shown here is derived from an EMBL/GenBank/DDBJ whole genome shotgun (WGS) entry which is preliminary data.</text>
</comment>
<keyword evidence="3" id="KW-1185">Reference proteome</keyword>
<dbReference type="Proteomes" id="UP001219518">
    <property type="component" value="Unassembled WGS sequence"/>
</dbReference>
<name>A0AAE1H6Z6_9NEOP</name>
<keyword evidence="1" id="KW-1133">Transmembrane helix</keyword>
<organism evidence="2 3">
    <name type="scientific">Frankliniella fusca</name>
    <dbReference type="NCBI Taxonomy" id="407009"/>
    <lineage>
        <taxon>Eukaryota</taxon>
        <taxon>Metazoa</taxon>
        <taxon>Ecdysozoa</taxon>
        <taxon>Arthropoda</taxon>
        <taxon>Hexapoda</taxon>
        <taxon>Insecta</taxon>
        <taxon>Pterygota</taxon>
        <taxon>Neoptera</taxon>
        <taxon>Paraneoptera</taxon>
        <taxon>Thysanoptera</taxon>
        <taxon>Terebrantia</taxon>
        <taxon>Thripoidea</taxon>
        <taxon>Thripidae</taxon>
        <taxon>Frankliniella</taxon>
    </lineage>
</organism>
<reference evidence="2" key="2">
    <citation type="journal article" date="2023" name="BMC Genomics">
        <title>Pest status, molecular evolution, and epigenetic factors derived from the genome assembly of Frankliniella fusca, a thysanopteran phytovirus vector.</title>
        <authorList>
            <person name="Catto M.A."/>
            <person name="Labadie P.E."/>
            <person name="Jacobson A.L."/>
            <person name="Kennedy G.G."/>
            <person name="Srinivasan R."/>
            <person name="Hunt B.G."/>
        </authorList>
    </citation>
    <scope>NUCLEOTIDE SEQUENCE</scope>
    <source>
        <strain evidence="2">PL_HMW_Pooled</strain>
    </source>
</reference>
<keyword evidence="1" id="KW-0812">Transmembrane</keyword>
<evidence type="ECO:0000313" key="3">
    <source>
        <dbReference type="Proteomes" id="UP001219518"/>
    </source>
</evidence>
<feature type="transmembrane region" description="Helical" evidence="1">
    <location>
        <begin position="35"/>
        <end position="55"/>
    </location>
</feature>
<sequence>MILNSCGLQVVGSPACTKSAENRRISTRNEFQHNVLLPLFSFPLITFSLQVMSLYVAKKKLLYNLFFSDCCTGLLCYLIHTLRPPGPLLSATMNYILCFYWFRCLCKELIY</sequence>
<keyword evidence="1" id="KW-0472">Membrane</keyword>
<protein>
    <submittedName>
        <fullName evidence="2">Major facilitator superfamily domain-containing protein 4A</fullName>
    </submittedName>
</protein>
<proteinExistence type="predicted"/>
<gene>
    <name evidence="2" type="ORF">KUF71_005924</name>
</gene>